<dbReference type="SMART" id="SM00072">
    <property type="entry name" value="GuKc"/>
    <property type="match status" value="1"/>
</dbReference>
<keyword evidence="5" id="KW-0418">Kinase</keyword>
<dbReference type="Gramene" id="Pp3c10_16780V3.2">
    <property type="protein sequence ID" value="Pp3c10_16780V3.2"/>
    <property type="gene ID" value="Pp3c10_16780"/>
</dbReference>
<feature type="compositionally biased region" description="Low complexity" evidence="10">
    <location>
        <begin position="221"/>
        <end position="233"/>
    </location>
</feature>
<evidence type="ECO:0000256" key="6">
    <source>
        <dbReference type="ARBA" id="ARBA00022840"/>
    </source>
</evidence>
<dbReference type="Proteomes" id="UP000006727">
    <property type="component" value="Chromosome 10"/>
</dbReference>
<evidence type="ECO:0000313" key="12">
    <source>
        <dbReference type="EnsemblPlants" id="Pp3c10_16780V3.3"/>
    </source>
</evidence>
<evidence type="ECO:0000256" key="10">
    <source>
        <dbReference type="SAM" id="MobiDB-lite"/>
    </source>
</evidence>
<reference evidence="12 13" key="2">
    <citation type="journal article" date="2018" name="Plant J.">
        <title>The Physcomitrella patens chromosome-scale assembly reveals moss genome structure and evolution.</title>
        <authorList>
            <person name="Lang D."/>
            <person name="Ullrich K.K."/>
            <person name="Murat F."/>
            <person name="Fuchs J."/>
            <person name="Jenkins J."/>
            <person name="Haas F.B."/>
            <person name="Piednoel M."/>
            <person name="Gundlach H."/>
            <person name="Van Bel M."/>
            <person name="Meyberg R."/>
            <person name="Vives C."/>
            <person name="Morata J."/>
            <person name="Symeonidi A."/>
            <person name="Hiss M."/>
            <person name="Muchero W."/>
            <person name="Kamisugi Y."/>
            <person name="Saleh O."/>
            <person name="Blanc G."/>
            <person name="Decker E.L."/>
            <person name="van Gessel N."/>
            <person name="Grimwood J."/>
            <person name="Hayes R.D."/>
            <person name="Graham S.W."/>
            <person name="Gunter L.E."/>
            <person name="McDaniel S.F."/>
            <person name="Hoernstein S.N.W."/>
            <person name="Larsson A."/>
            <person name="Li F.W."/>
            <person name="Perroud P.F."/>
            <person name="Phillips J."/>
            <person name="Ranjan P."/>
            <person name="Rokshar D.S."/>
            <person name="Rothfels C.J."/>
            <person name="Schneider L."/>
            <person name="Shu S."/>
            <person name="Stevenson D.W."/>
            <person name="Thummler F."/>
            <person name="Tillich M."/>
            <person name="Villarreal Aguilar J.C."/>
            <person name="Widiez T."/>
            <person name="Wong G.K."/>
            <person name="Wymore A."/>
            <person name="Zhang Y."/>
            <person name="Zimmer A.D."/>
            <person name="Quatrano R.S."/>
            <person name="Mayer K.F.X."/>
            <person name="Goodstein D."/>
            <person name="Casacuberta J.M."/>
            <person name="Vandepoele K."/>
            <person name="Reski R."/>
            <person name="Cuming A.C."/>
            <person name="Tuskan G.A."/>
            <person name="Maumus F."/>
            <person name="Salse J."/>
            <person name="Schmutz J."/>
            <person name="Rensing S.A."/>
        </authorList>
    </citation>
    <scope>NUCLEOTIDE SEQUENCE [LARGE SCALE GENOMIC DNA]</scope>
    <source>
        <strain evidence="12 13">cv. Gransden 2004</strain>
    </source>
</reference>
<feature type="region of interest" description="Disordered" evidence="10">
    <location>
        <begin position="221"/>
        <end position="251"/>
    </location>
</feature>
<dbReference type="FunFam" id="3.40.50.300:FF:000776">
    <property type="entry name" value="Guanylate kinase 2"/>
    <property type="match status" value="1"/>
</dbReference>
<evidence type="ECO:0000313" key="13">
    <source>
        <dbReference type="Proteomes" id="UP000006727"/>
    </source>
</evidence>
<comment type="similarity">
    <text evidence="1">Belongs to the guanylate kinase family.</text>
</comment>
<keyword evidence="3" id="KW-0808">Transferase</keyword>
<dbReference type="PANTHER" id="PTHR23117">
    <property type="entry name" value="GUANYLATE KINASE-RELATED"/>
    <property type="match status" value="1"/>
</dbReference>
<feature type="domain" description="Guanylate kinase-like" evidence="11">
    <location>
        <begin position="12"/>
        <end position="196"/>
    </location>
</feature>
<feature type="compositionally biased region" description="Polar residues" evidence="10">
    <location>
        <begin position="234"/>
        <end position="244"/>
    </location>
</feature>
<protein>
    <recommendedName>
        <fullName evidence="8">Guanylate kinase 1</fullName>
        <ecNumber evidence="2">2.7.4.8</ecNumber>
    </recommendedName>
    <alternativeName>
        <fullName evidence="9">GMP kinase 1</fullName>
    </alternativeName>
</protein>
<accession>A0A7I4A0A3</accession>
<dbReference type="PROSITE" id="PS50052">
    <property type="entry name" value="GUANYLATE_KINASE_2"/>
    <property type="match status" value="1"/>
</dbReference>
<keyword evidence="4" id="KW-0547">Nucleotide-binding</keyword>
<evidence type="ECO:0000259" key="11">
    <source>
        <dbReference type="PROSITE" id="PS50052"/>
    </source>
</evidence>
<sequence>MGMKAVMVEEPPQPLVICGPSGVGKGTLIGKLMEDFPEKFGFSVSHTTRNPRIREIDGVHYHFASRGVMAQEIKEGMFLESAEVHGNLYGTSWAAVEAVADAGKTCILDIDVQGAQEVKKSALKAIYIFIKPPAPEEEVLEGRLRGRGTETEEQIQKRLRGAKQELERAKDPALFDYILVNCNLNEAYEDLKAILGLGRPATSAHSNGTAKHLNGLKVSSSGYSASENGSSTSAHESVSGSPKTNGFLMNGSHFSKPSNMMKSANFSHALPILTSSDHLVIMHSATGSPRAKGISAS</sequence>
<organism evidence="12 13">
    <name type="scientific">Physcomitrium patens</name>
    <name type="common">Spreading-leaved earth moss</name>
    <name type="synonym">Physcomitrella patens</name>
    <dbReference type="NCBI Taxonomy" id="3218"/>
    <lineage>
        <taxon>Eukaryota</taxon>
        <taxon>Viridiplantae</taxon>
        <taxon>Streptophyta</taxon>
        <taxon>Embryophyta</taxon>
        <taxon>Bryophyta</taxon>
        <taxon>Bryophytina</taxon>
        <taxon>Bryopsida</taxon>
        <taxon>Funariidae</taxon>
        <taxon>Funariales</taxon>
        <taxon>Funariaceae</taxon>
        <taxon>Physcomitrium</taxon>
    </lineage>
</organism>
<dbReference type="Gene3D" id="3.40.50.300">
    <property type="entry name" value="P-loop containing nucleotide triphosphate hydrolases"/>
    <property type="match status" value="1"/>
</dbReference>
<dbReference type="GeneID" id="112288027"/>
<dbReference type="FunFam" id="3.30.63.10:FF:000002">
    <property type="entry name" value="Guanylate kinase 1"/>
    <property type="match status" value="1"/>
</dbReference>
<evidence type="ECO:0000256" key="8">
    <source>
        <dbReference type="ARBA" id="ARBA00067520"/>
    </source>
</evidence>
<dbReference type="Pfam" id="PF00625">
    <property type="entry name" value="Guanylate_kin"/>
    <property type="match status" value="1"/>
</dbReference>
<evidence type="ECO:0000256" key="3">
    <source>
        <dbReference type="ARBA" id="ARBA00022679"/>
    </source>
</evidence>
<evidence type="ECO:0000256" key="7">
    <source>
        <dbReference type="ARBA" id="ARBA00048594"/>
    </source>
</evidence>
<dbReference type="Gramene" id="Pp3c10_16780V3.3">
    <property type="protein sequence ID" value="Pp3c10_16780V3.3"/>
    <property type="gene ID" value="Pp3c10_16780"/>
</dbReference>
<dbReference type="InterPro" id="IPR017665">
    <property type="entry name" value="Guanylate_kinase"/>
</dbReference>
<evidence type="ECO:0000256" key="9">
    <source>
        <dbReference type="ARBA" id="ARBA00081967"/>
    </source>
</evidence>
<dbReference type="EMBL" id="ABEU02000010">
    <property type="status" value="NOT_ANNOTATED_CDS"/>
    <property type="molecule type" value="Genomic_DNA"/>
</dbReference>
<dbReference type="CDD" id="cd00071">
    <property type="entry name" value="GMPK"/>
    <property type="match status" value="1"/>
</dbReference>
<dbReference type="GO" id="GO:0005524">
    <property type="term" value="F:ATP binding"/>
    <property type="evidence" value="ECO:0007669"/>
    <property type="project" value="UniProtKB-KW"/>
</dbReference>
<dbReference type="AlphaFoldDB" id="A0A7I4A0A3"/>
<reference evidence="12" key="3">
    <citation type="submission" date="2020-12" db="UniProtKB">
        <authorList>
            <consortium name="EnsemblPlants"/>
        </authorList>
    </citation>
    <scope>IDENTIFICATION</scope>
</reference>
<dbReference type="InterPro" id="IPR027417">
    <property type="entry name" value="P-loop_NTPase"/>
</dbReference>
<evidence type="ECO:0000256" key="1">
    <source>
        <dbReference type="ARBA" id="ARBA00005790"/>
    </source>
</evidence>
<comment type="catalytic activity">
    <reaction evidence="7">
        <text>GMP + ATP = GDP + ADP</text>
        <dbReference type="Rhea" id="RHEA:20780"/>
        <dbReference type="ChEBI" id="CHEBI:30616"/>
        <dbReference type="ChEBI" id="CHEBI:58115"/>
        <dbReference type="ChEBI" id="CHEBI:58189"/>
        <dbReference type="ChEBI" id="CHEBI:456216"/>
        <dbReference type="EC" id="2.7.4.8"/>
    </reaction>
</comment>
<dbReference type="SUPFAM" id="SSF52540">
    <property type="entry name" value="P-loop containing nucleoside triphosphate hydrolases"/>
    <property type="match status" value="1"/>
</dbReference>
<dbReference type="InterPro" id="IPR008145">
    <property type="entry name" value="GK/Ca_channel_bsu"/>
</dbReference>
<name>A0A7I4A0A3_PHYPA</name>
<dbReference type="EnsemblPlants" id="Pp3c10_16780V3.3">
    <property type="protein sequence ID" value="Pp3c10_16780V3.3"/>
    <property type="gene ID" value="Pp3c10_16780"/>
</dbReference>
<dbReference type="PANTHER" id="PTHR23117:SF13">
    <property type="entry name" value="GUANYLATE KINASE"/>
    <property type="match status" value="1"/>
</dbReference>
<dbReference type="EnsemblPlants" id="Pp3c10_16780V3.2">
    <property type="protein sequence ID" value="Pp3c10_16780V3.2"/>
    <property type="gene ID" value="Pp3c10_16780"/>
</dbReference>
<evidence type="ECO:0000256" key="5">
    <source>
        <dbReference type="ARBA" id="ARBA00022777"/>
    </source>
</evidence>
<dbReference type="RefSeq" id="XP_024387549.1">
    <property type="nucleotide sequence ID" value="XM_024531781.2"/>
</dbReference>
<keyword evidence="6" id="KW-0067">ATP-binding</keyword>
<dbReference type="EC" id="2.7.4.8" evidence="2"/>
<proteinExistence type="inferred from homology"/>
<dbReference type="NCBIfam" id="TIGR03263">
    <property type="entry name" value="guanyl_kin"/>
    <property type="match status" value="1"/>
</dbReference>
<dbReference type="GO" id="GO:0004385">
    <property type="term" value="F:GMP kinase activity"/>
    <property type="evidence" value="ECO:0007669"/>
    <property type="project" value="UniProtKB-EC"/>
</dbReference>
<evidence type="ECO:0000256" key="2">
    <source>
        <dbReference type="ARBA" id="ARBA00012961"/>
    </source>
</evidence>
<gene>
    <name evidence="12" type="primary">LOC112288027</name>
</gene>
<evidence type="ECO:0000256" key="4">
    <source>
        <dbReference type="ARBA" id="ARBA00022741"/>
    </source>
</evidence>
<reference evidence="12 13" key="1">
    <citation type="journal article" date="2008" name="Science">
        <title>The Physcomitrella genome reveals evolutionary insights into the conquest of land by plants.</title>
        <authorList>
            <person name="Rensing S."/>
            <person name="Lang D."/>
            <person name="Zimmer A."/>
            <person name="Terry A."/>
            <person name="Salamov A."/>
            <person name="Shapiro H."/>
            <person name="Nishiyama T."/>
            <person name="Perroud P.-F."/>
            <person name="Lindquist E."/>
            <person name="Kamisugi Y."/>
            <person name="Tanahashi T."/>
            <person name="Sakakibara K."/>
            <person name="Fujita T."/>
            <person name="Oishi K."/>
            <person name="Shin-I T."/>
            <person name="Kuroki Y."/>
            <person name="Toyoda A."/>
            <person name="Suzuki Y."/>
            <person name="Hashimoto A."/>
            <person name="Yamaguchi K."/>
            <person name="Sugano A."/>
            <person name="Kohara Y."/>
            <person name="Fujiyama A."/>
            <person name="Anterola A."/>
            <person name="Aoki S."/>
            <person name="Ashton N."/>
            <person name="Barbazuk W.B."/>
            <person name="Barker E."/>
            <person name="Bennetzen J."/>
            <person name="Bezanilla M."/>
            <person name="Blankenship R."/>
            <person name="Cho S.H."/>
            <person name="Dutcher S."/>
            <person name="Estelle M."/>
            <person name="Fawcett J.A."/>
            <person name="Gundlach H."/>
            <person name="Hanada K."/>
            <person name="Heyl A."/>
            <person name="Hicks K.A."/>
            <person name="Hugh J."/>
            <person name="Lohr M."/>
            <person name="Mayer K."/>
            <person name="Melkozernov A."/>
            <person name="Murata T."/>
            <person name="Nelson D."/>
            <person name="Pils B."/>
            <person name="Prigge M."/>
            <person name="Reiss B."/>
            <person name="Renner T."/>
            <person name="Rombauts S."/>
            <person name="Rushton P."/>
            <person name="Sanderfoot A."/>
            <person name="Schween G."/>
            <person name="Shiu S.-H."/>
            <person name="Stueber K."/>
            <person name="Theodoulou F.L."/>
            <person name="Tu H."/>
            <person name="Van de Peer Y."/>
            <person name="Verrier P.J."/>
            <person name="Waters E."/>
            <person name="Wood A."/>
            <person name="Yang L."/>
            <person name="Cove D."/>
            <person name="Cuming A."/>
            <person name="Hasebe M."/>
            <person name="Lucas S."/>
            <person name="Mishler D.B."/>
            <person name="Reski R."/>
            <person name="Grigoriev I."/>
            <person name="Quatrano R.S."/>
            <person name="Boore J.L."/>
        </authorList>
    </citation>
    <scope>NUCLEOTIDE SEQUENCE [LARGE SCALE GENOMIC DNA]</scope>
    <source>
        <strain evidence="12 13">cv. Gransden 2004</strain>
    </source>
</reference>
<keyword evidence="13" id="KW-1185">Reference proteome</keyword>
<dbReference type="InterPro" id="IPR008144">
    <property type="entry name" value="Guanylate_kin-like_dom"/>
</dbReference>